<accession>A0A0T5XDG9</accession>
<dbReference type="Proteomes" id="UP000005273">
    <property type="component" value="Unassembled WGS sequence"/>
</dbReference>
<keyword evidence="2" id="KW-1185">Reference proteome</keyword>
<reference evidence="2" key="1">
    <citation type="submission" date="2012-09" db="EMBL/GenBank/DDBJ databases">
        <authorList>
            <person name="Weinstock G."/>
            <person name="Sodergren E."/>
            <person name="Clifton S."/>
            <person name="Fulton L."/>
            <person name="Fulton B."/>
            <person name="Courtney L."/>
            <person name="Fronick C."/>
            <person name="Harrison M."/>
            <person name="Strong C."/>
            <person name="Farmer C."/>
            <person name="Delehaunty K."/>
            <person name="Markovic C."/>
            <person name="Hall O."/>
            <person name="Minx P."/>
            <person name="Tomlinson C."/>
            <person name="Mitreva M."/>
            <person name="Nelson J."/>
            <person name="Hou S."/>
            <person name="Wollam A."/>
            <person name="Pepin K.H."/>
            <person name="Johnson M."/>
            <person name="Bhonagiri V."/>
            <person name="Nash W.E."/>
            <person name="Suruliraj S."/>
            <person name="Warren W."/>
            <person name="Chinwalla A."/>
            <person name="Mardis E.R."/>
            <person name="Wilson R.K."/>
        </authorList>
    </citation>
    <scope>NUCLEOTIDE SEQUENCE [LARGE SCALE GENOMIC DNA]</scope>
    <source>
        <strain evidence="2">OS1</strain>
    </source>
</reference>
<dbReference type="eggNOG" id="COG0826">
    <property type="taxonomic scope" value="Bacteria"/>
</dbReference>
<name>A0A0T5XDG9_9BACT</name>
<evidence type="ECO:0000313" key="2">
    <source>
        <dbReference type="Proteomes" id="UP000005273"/>
    </source>
</evidence>
<comment type="caution">
    <text evidence="1">The sequence shown here is derived from an EMBL/GenBank/DDBJ whole genome shotgun (WGS) entry which is preliminary data.</text>
</comment>
<dbReference type="RefSeq" id="WP_009200900.1">
    <property type="nucleotide sequence ID" value="NZ_ACJX03000001.1"/>
</dbReference>
<sequence length="318" mass="35898">MFKAKKLSEIRAFMEKLNVPGSDGWGLPTSEKTFPDGANYRIEIAGVEYPSTFKAMVDEAKKRKVKVHRAICTVGGSSYLTFDQLKEMAKIANDEGIEVIMTMGHRKAFDVGSKEMSTKEGSLQGFRLRGSDNLAYWFEDLMRNLEAGIRGFLVYDEGALMILSKMREEGFIPKETTFKWSVFGGYCNPAGAKMLESMGVNSMNPLSDVSLPILSSIRKAVDIPLDVYMIIVDAFGGMYRAYDAPEIVRVASPVYFKIEPGTSEADIYKPWMTESWHDEFIRMKVKIAQILQEIMERRAPELKMSEMSPKDLRIPVVD</sequence>
<evidence type="ECO:0000313" key="1">
    <source>
        <dbReference type="EMBL" id="KRT36412.1"/>
    </source>
</evidence>
<proteinExistence type="predicted"/>
<dbReference type="OrthoDB" id="244056at2"/>
<organism evidence="1 2">
    <name type="scientific">Acetomicrobium hydrogeniformans ATCC BAA-1850</name>
    <dbReference type="NCBI Taxonomy" id="592015"/>
    <lineage>
        <taxon>Bacteria</taxon>
        <taxon>Thermotogati</taxon>
        <taxon>Synergistota</taxon>
        <taxon>Synergistia</taxon>
        <taxon>Synergistales</taxon>
        <taxon>Acetomicrobiaceae</taxon>
        <taxon>Acetomicrobium</taxon>
    </lineage>
</organism>
<dbReference type="AlphaFoldDB" id="A0A0T5XDG9"/>
<dbReference type="STRING" id="592015.HMPREF1705_03696"/>
<gene>
    <name evidence="1" type="ORF">HMPREF1705_03696</name>
</gene>
<protein>
    <submittedName>
        <fullName evidence="1">Uncharacterized protein</fullName>
    </submittedName>
</protein>
<dbReference type="EMBL" id="ACJX03000001">
    <property type="protein sequence ID" value="KRT36412.1"/>
    <property type="molecule type" value="Genomic_DNA"/>
</dbReference>